<evidence type="ECO:0000256" key="6">
    <source>
        <dbReference type="ARBA" id="ARBA00023239"/>
    </source>
</evidence>
<dbReference type="InterPro" id="IPR001054">
    <property type="entry name" value="A/G_cyclase"/>
</dbReference>
<reference evidence="11" key="3">
    <citation type="submission" date="2015-06" db="UniProtKB">
        <authorList>
            <consortium name="EnsemblMetazoa"/>
        </authorList>
    </citation>
    <scope>IDENTIFICATION</scope>
</reference>
<evidence type="ECO:0000259" key="9">
    <source>
        <dbReference type="PROSITE" id="PS50125"/>
    </source>
</evidence>
<keyword evidence="12" id="KW-1185">Reference proteome</keyword>
<keyword evidence="4" id="KW-0547">Nucleotide-binding</keyword>
<dbReference type="PROSITE" id="PS50125">
    <property type="entry name" value="GUANYLATE_CYCLASE_2"/>
    <property type="match status" value="1"/>
</dbReference>
<gene>
    <name evidence="10" type="ORF">CAPTEDRAFT_99869</name>
</gene>
<accession>R7UR18</accession>
<dbReference type="OMA" id="RDEITMQ"/>
<dbReference type="GO" id="GO:0004383">
    <property type="term" value="F:guanylate cyclase activity"/>
    <property type="evidence" value="ECO:0007669"/>
    <property type="project" value="UniProtKB-EC"/>
</dbReference>
<dbReference type="HOGENOM" id="CLU_011614_4_0_1"/>
<evidence type="ECO:0000256" key="4">
    <source>
        <dbReference type="ARBA" id="ARBA00022741"/>
    </source>
</evidence>
<feature type="non-terminal residue" evidence="10">
    <location>
        <position position="1"/>
    </location>
</feature>
<dbReference type="Pfam" id="PF00211">
    <property type="entry name" value="Guanylate_cyc"/>
    <property type="match status" value="1"/>
</dbReference>
<dbReference type="EnsemblMetazoa" id="CapteT99869">
    <property type="protein sequence ID" value="CapteP99869"/>
    <property type="gene ID" value="CapteG99869"/>
</dbReference>
<dbReference type="OrthoDB" id="6127067at2759"/>
<dbReference type="GO" id="GO:0070482">
    <property type="term" value="P:response to oxygen levels"/>
    <property type="evidence" value="ECO:0007669"/>
    <property type="project" value="TreeGrafter"/>
</dbReference>
<dbReference type="SUPFAM" id="SSF111126">
    <property type="entry name" value="Ligand-binding domain in the NO signalling and Golgi transport"/>
    <property type="match status" value="1"/>
</dbReference>
<dbReference type="InterPro" id="IPR018297">
    <property type="entry name" value="A/G_cyclase_CS"/>
</dbReference>
<keyword evidence="7" id="KW-0141">cGMP biosynthesis</keyword>
<dbReference type="SMART" id="SM00044">
    <property type="entry name" value="CYCc"/>
    <property type="match status" value="1"/>
</dbReference>
<comment type="similarity">
    <text evidence="8">Belongs to the adenylyl cyclase class-4/guanylyl cyclase family.</text>
</comment>
<dbReference type="STRING" id="283909.R7UR18"/>
<dbReference type="Proteomes" id="UP000014760">
    <property type="component" value="Unassembled WGS sequence"/>
</dbReference>
<dbReference type="InterPro" id="IPR024096">
    <property type="entry name" value="NO_sig/Golgi_transp_ligand-bd"/>
</dbReference>
<dbReference type="EMBL" id="KB298910">
    <property type="protein sequence ID" value="ELU08605.1"/>
    <property type="molecule type" value="Genomic_DNA"/>
</dbReference>
<keyword evidence="6 8" id="KW-0456">Lyase</keyword>
<evidence type="ECO:0000256" key="7">
    <source>
        <dbReference type="ARBA" id="ARBA00023293"/>
    </source>
</evidence>
<dbReference type="InterPro" id="IPR029787">
    <property type="entry name" value="Nucleotide_cyclase"/>
</dbReference>
<dbReference type="Gene3D" id="3.30.70.1230">
    <property type="entry name" value="Nucleotide cyclase"/>
    <property type="match status" value="1"/>
</dbReference>
<sequence>QYGQIHLCVRSLVLEKFGEEKWKQITEKAGCDEIDDFMTFHHYGDDLTINLIGVVSEVLEVPLAVVLELFGEYFFTYCLQNGYDKMLRTLGDNIRAFIQNLDSLHALLAMTYKHIQAPSFRCESGDEDALILHYYSVRSGLYPIVIGVLRAVGRELYHQEIQMEPLEITDEAMGDHGHLSHVTFKITIKDSLESSVAPMHPKKGSIPNLSFCPHMSQDLLSERITIQPKTFCNIFPFHVLFDEDLVVKQCGANVARWSHSSLNTDTILRLSDLFVLNQPKMKLTYKHILKFCNATYILEAKTSDVANTSGDGIVAERQARLTLKGQMIWLEDVDHILFIGSPRLASLNDMEERQLFLSDIPLYDVTRELVLLNQQRIAELQVSKKLDETTAELKRTGIALEKEKEKTDMLLYQMLPKKVANQLRDGISVDAEKFEEVTILFSDIVTFTNIAAAVQPLQIVQMLNDLYMRFDNLTELHQVYKVETIGDAYMVVGGIPEANTIHAMSVANFSIDMVAAASQVCSPATGKPLQIRVGVHTGSVVAGVVGQKMPRYCLFGDTVNTASRMESHGLPGKIHLSPTTTRALQDRGYQMDERGNIEIKGKGVMTTHFLIGRDRGSDVKMITLPAEAVKPSRIKIESKKKKNSNSKLCVIS</sequence>
<reference evidence="12" key="1">
    <citation type="submission" date="2012-12" db="EMBL/GenBank/DDBJ databases">
        <authorList>
            <person name="Hellsten U."/>
            <person name="Grimwood J."/>
            <person name="Chapman J.A."/>
            <person name="Shapiro H."/>
            <person name="Aerts A."/>
            <person name="Otillar R.P."/>
            <person name="Terry A.Y."/>
            <person name="Boore J.L."/>
            <person name="Simakov O."/>
            <person name="Marletaz F."/>
            <person name="Cho S.-J."/>
            <person name="Edsinger-Gonzales E."/>
            <person name="Havlak P."/>
            <person name="Kuo D.-H."/>
            <person name="Larsson T."/>
            <person name="Lv J."/>
            <person name="Arendt D."/>
            <person name="Savage R."/>
            <person name="Osoegawa K."/>
            <person name="de Jong P."/>
            <person name="Lindberg D.R."/>
            <person name="Seaver E.C."/>
            <person name="Weisblat D.A."/>
            <person name="Putnam N.H."/>
            <person name="Grigoriev I.V."/>
            <person name="Rokhsar D.S."/>
        </authorList>
    </citation>
    <scope>NUCLEOTIDE SEQUENCE</scope>
    <source>
        <strain evidence="12">I ESC-2004</strain>
    </source>
</reference>
<comment type="subcellular location">
    <subcellularLocation>
        <location evidence="1">Cytoplasm</location>
    </subcellularLocation>
</comment>
<dbReference type="SUPFAM" id="SSF55073">
    <property type="entry name" value="Nucleotide cyclase"/>
    <property type="match status" value="1"/>
</dbReference>
<dbReference type="InterPro" id="IPR011645">
    <property type="entry name" value="HNOB_dom_associated"/>
</dbReference>
<feature type="domain" description="Guanylate cyclase" evidence="9">
    <location>
        <begin position="438"/>
        <end position="566"/>
    </location>
</feature>
<dbReference type="Gene3D" id="6.10.250.780">
    <property type="match status" value="1"/>
</dbReference>
<name>R7UR18_CAPTE</name>
<dbReference type="PANTHER" id="PTHR45655:SF13">
    <property type="entry name" value="SOLUBLE GUANYLATE CYCLASE GCY-32-RELATED"/>
    <property type="match status" value="1"/>
</dbReference>
<dbReference type="FunFam" id="3.30.70.1230:FF:000007">
    <property type="entry name" value="Guanylate cyclase soluble subunit alpha-3"/>
    <property type="match status" value="1"/>
</dbReference>
<dbReference type="Pfam" id="PF07701">
    <property type="entry name" value="HNOBA"/>
    <property type="match status" value="1"/>
</dbReference>
<dbReference type="PANTHER" id="PTHR45655">
    <property type="entry name" value="GUANYLATE CYCLASE SOLUBLE SUBUNIT BETA-2"/>
    <property type="match status" value="1"/>
</dbReference>
<keyword evidence="5" id="KW-0342">GTP-binding</keyword>
<dbReference type="FunFam" id="3.30.450.260:FF:000002">
    <property type="entry name" value="guanylate cyclase soluble subunit alpha-2"/>
    <property type="match status" value="1"/>
</dbReference>
<evidence type="ECO:0000256" key="2">
    <source>
        <dbReference type="ARBA" id="ARBA00012202"/>
    </source>
</evidence>
<keyword evidence="3" id="KW-0963">Cytoplasm</keyword>
<dbReference type="Pfam" id="PF07700">
    <property type="entry name" value="HNOB"/>
    <property type="match status" value="1"/>
</dbReference>
<dbReference type="PROSITE" id="PS00452">
    <property type="entry name" value="GUANYLATE_CYCLASE_1"/>
    <property type="match status" value="1"/>
</dbReference>
<dbReference type="InterPro" id="IPR042463">
    <property type="entry name" value="HNOB_dom_associated_sf"/>
</dbReference>
<dbReference type="GO" id="GO:0008074">
    <property type="term" value="C:guanylate cyclase complex, soluble"/>
    <property type="evidence" value="ECO:0007669"/>
    <property type="project" value="TreeGrafter"/>
</dbReference>
<evidence type="ECO:0000256" key="5">
    <source>
        <dbReference type="ARBA" id="ARBA00023134"/>
    </source>
</evidence>
<dbReference type="EC" id="4.6.1.2" evidence="2"/>
<dbReference type="Gene3D" id="3.90.1520.10">
    <property type="entry name" value="H-NOX domain"/>
    <property type="match status" value="1"/>
</dbReference>
<evidence type="ECO:0000313" key="10">
    <source>
        <dbReference type="EMBL" id="ELU08605.1"/>
    </source>
</evidence>
<dbReference type="EMBL" id="AMQN01006668">
    <property type="status" value="NOT_ANNOTATED_CDS"/>
    <property type="molecule type" value="Genomic_DNA"/>
</dbReference>
<evidence type="ECO:0000256" key="3">
    <source>
        <dbReference type="ARBA" id="ARBA00022490"/>
    </source>
</evidence>
<dbReference type="GO" id="GO:0019934">
    <property type="term" value="P:cGMP-mediated signaling"/>
    <property type="evidence" value="ECO:0007669"/>
    <property type="project" value="TreeGrafter"/>
</dbReference>
<evidence type="ECO:0000313" key="11">
    <source>
        <dbReference type="EnsemblMetazoa" id="CapteP99869"/>
    </source>
</evidence>
<dbReference type="CDD" id="cd07302">
    <property type="entry name" value="CHD"/>
    <property type="match status" value="1"/>
</dbReference>
<dbReference type="GO" id="GO:0005525">
    <property type="term" value="F:GTP binding"/>
    <property type="evidence" value="ECO:0007669"/>
    <property type="project" value="UniProtKB-KW"/>
</dbReference>
<protein>
    <recommendedName>
        <fullName evidence="2">guanylate cyclase</fullName>
        <ecNumber evidence="2">4.6.1.2</ecNumber>
    </recommendedName>
</protein>
<evidence type="ECO:0000256" key="1">
    <source>
        <dbReference type="ARBA" id="ARBA00004496"/>
    </source>
</evidence>
<evidence type="ECO:0000313" key="12">
    <source>
        <dbReference type="Proteomes" id="UP000014760"/>
    </source>
</evidence>
<proteinExistence type="inferred from homology"/>
<dbReference type="InterPro" id="IPR011644">
    <property type="entry name" value="Heme_NO-bd"/>
</dbReference>
<dbReference type="Gene3D" id="3.30.450.260">
    <property type="entry name" value="Haem NO binding associated domain"/>
    <property type="match status" value="1"/>
</dbReference>
<dbReference type="AlphaFoldDB" id="R7UR18"/>
<reference evidence="10 12" key="2">
    <citation type="journal article" date="2013" name="Nature">
        <title>Insights into bilaterian evolution from three spiralian genomes.</title>
        <authorList>
            <person name="Simakov O."/>
            <person name="Marletaz F."/>
            <person name="Cho S.J."/>
            <person name="Edsinger-Gonzales E."/>
            <person name="Havlak P."/>
            <person name="Hellsten U."/>
            <person name="Kuo D.H."/>
            <person name="Larsson T."/>
            <person name="Lv J."/>
            <person name="Arendt D."/>
            <person name="Savage R."/>
            <person name="Osoegawa K."/>
            <person name="de Jong P."/>
            <person name="Grimwood J."/>
            <person name="Chapman J.A."/>
            <person name="Shapiro H."/>
            <person name="Aerts A."/>
            <person name="Otillar R.P."/>
            <person name="Terry A.Y."/>
            <person name="Boore J.L."/>
            <person name="Grigoriev I.V."/>
            <person name="Lindberg D.R."/>
            <person name="Seaver E.C."/>
            <person name="Weisblat D.A."/>
            <person name="Putnam N.H."/>
            <person name="Rokhsar D.S."/>
        </authorList>
    </citation>
    <scope>NUCLEOTIDE SEQUENCE</scope>
    <source>
        <strain evidence="10 12">I ESC-2004</strain>
    </source>
</reference>
<organism evidence="10">
    <name type="scientific">Capitella teleta</name>
    <name type="common">Polychaete worm</name>
    <dbReference type="NCBI Taxonomy" id="283909"/>
    <lineage>
        <taxon>Eukaryota</taxon>
        <taxon>Metazoa</taxon>
        <taxon>Spiralia</taxon>
        <taxon>Lophotrochozoa</taxon>
        <taxon>Annelida</taxon>
        <taxon>Polychaeta</taxon>
        <taxon>Sedentaria</taxon>
        <taxon>Scolecida</taxon>
        <taxon>Capitellidae</taxon>
        <taxon>Capitella</taxon>
    </lineage>
</organism>
<evidence type="ECO:0000256" key="8">
    <source>
        <dbReference type="RuleBase" id="RU000405"/>
    </source>
</evidence>
<dbReference type="GO" id="GO:0020037">
    <property type="term" value="F:heme binding"/>
    <property type="evidence" value="ECO:0007669"/>
    <property type="project" value="InterPro"/>
</dbReference>
<dbReference type="InterPro" id="IPR038158">
    <property type="entry name" value="H-NOX_domain_sf"/>
</dbReference>